<evidence type="ECO:0000313" key="1">
    <source>
        <dbReference type="EMBL" id="QPS10555.1"/>
    </source>
</evidence>
<dbReference type="RefSeq" id="WP_197956992.1">
    <property type="nucleotide sequence ID" value="NZ_CP065668.1"/>
</dbReference>
<name>A0A7T2W1A3_DELAC</name>
<dbReference type="AlphaFoldDB" id="A0A7T2W1A3"/>
<sequence length="132" mass="14920">MIQESNRDGIQLMIWNNFLVDRAHEDAALLGCFASSLELSPGDVCAIDSVEQLVEKKAKIVLLIEDSHEFQGMKMVTVYLEEDVVVDNSILAFMARNFKIDVYLPDEDSGYYRDLVLLDRTGGMKKVTLQES</sequence>
<dbReference type="Proteomes" id="UP000594778">
    <property type="component" value="Chromosome"/>
</dbReference>
<protein>
    <submittedName>
        <fullName evidence="1">Uncharacterized protein</fullName>
    </submittedName>
</protein>
<gene>
    <name evidence="1" type="ORF">I6G66_11410</name>
</gene>
<organism evidence="1 2">
    <name type="scientific">Delftia acidovorans</name>
    <name type="common">Pseudomonas acidovorans</name>
    <name type="synonym">Comamonas acidovorans</name>
    <dbReference type="NCBI Taxonomy" id="80866"/>
    <lineage>
        <taxon>Bacteria</taxon>
        <taxon>Pseudomonadati</taxon>
        <taxon>Pseudomonadota</taxon>
        <taxon>Betaproteobacteria</taxon>
        <taxon>Burkholderiales</taxon>
        <taxon>Comamonadaceae</taxon>
        <taxon>Delftia</taxon>
    </lineage>
</organism>
<reference evidence="1 2" key="1">
    <citation type="submission" date="2020-12" db="EMBL/GenBank/DDBJ databases">
        <title>FDA dAtabase for Regulatory Grade micrObial Sequences (FDA-ARGOS): Supporting development and validation of Infectious Disease Dx tests.</title>
        <authorList>
            <person name="Sproer C."/>
            <person name="Gronow S."/>
            <person name="Severitt S."/>
            <person name="Schroder I."/>
            <person name="Tallon L."/>
            <person name="Sadzewicz L."/>
            <person name="Zhao X."/>
            <person name="Boylan J."/>
            <person name="Ott S."/>
            <person name="Bowen H."/>
            <person name="Vavikolanu K."/>
            <person name="Mehta A."/>
            <person name="Aluvathingal J."/>
            <person name="Nadendla S."/>
            <person name="Lowell S."/>
            <person name="Myers T."/>
            <person name="Yan Y."/>
            <person name="Sichtig H."/>
        </authorList>
    </citation>
    <scope>NUCLEOTIDE SEQUENCE [LARGE SCALE GENOMIC DNA]</scope>
    <source>
        <strain evidence="1 2">FDAARGOS_909</strain>
    </source>
</reference>
<dbReference type="EMBL" id="CP065668">
    <property type="protein sequence ID" value="QPS10555.1"/>
    <property type="molecule type" value="Genomic_DNA"/>
</dbReference>
<accession>A0A7T2W1A3</accession>
<proteinExistence type="predicted"/>
<evidence type="ECO:0000313" key="2">
    <source>
        <dbReference type="Proteomes" id="UP000594778"/>
    </source>
</evidence>